<proteinExistence type="predicted"/>
<dbReference type="EMBL" id="CM001436">
    <property type="protein sequence ID" value="EHQ34305.1"/>
    <property type="molecule type" value="Genomic_DNA"/>
</dbReference>
<dbReference type="HOGENOM" id="CLU_2613667_0_0_2"/>
<evidence type="ECO:0000313" key="2">
    <source>
        <dbReference type="Proteomes" id="UP000005741"/>
    </source>
</evidence>
<name>H1YZP3_9EURY</name>
<gene>
    <name evidence="1" type="ORF">Metlim_0152</name>
</gene>
<sequence length="78" mass="8858">MPPDFCYDILSNFRVFPVLQDNSLSLTFLIFSVACLNIIHQNINNKVAVIYWWSIICMLAPEKATDPISCDGGQLYIC</sequence>
<dbReference type="InParanoid" id="H1YZP3"/>
<keyword evidence="2" id="KW-1185">Reference proteome</keyword>
<protein>
    <submittedName>
        <fullName evidence="1">Uncharacterized protein</fullName>
    </submittedName>
</protein>
<accession>H1YZP3</accession>
<evidence type="ECO:0000313" key="1">
    <source>
        <dbReference type="EMBL" id="EHQ34305.1"/>
    </source>
</evidence>
<reference evidence="1 2" key="1">
    <citation type="submission" date="2011-10" db="EMBL/GenBank/DDBJ databases">
        <title>The Improved High-Quality Draft genome of Methanoplanus limicola DSM 2279.</title>
        <authorList>
            <consortium name="US DOE Joint Genome Institute (JGI-PGF)"/>
            <person name="Lucas S."/>
            <person name="Copeland A."/>
            <person name="Lapidus A."/>
            <person name="Glavina del Rio T."/>
            <person name="Dalin E."/>
            <person name="Tice H."/>
            <person name="Bruce D."/>
            <person name="Goodwin L."/>
            <person name="Pitluck S."/>
            <person name="Peters L."/>
            <person name="Mikhailova N."/>
            <person name="Lu M."/>
            <person name="Kyrpides N."/>
            <person name="Mavromatis K."/>
            <person name="Ivanova N."/>
            <person name="Markowitz V."/>
            <person name="Cheng J.-F."/>
            <person name="Hugenholtz P."/>
            <person name="Woyke T."/>
            <person name="Wu D."/>
            <person name="Wirth R."/>
            <person name="Brambilla E.-M."/>
            <person name="Klenk H.-P."/>
            <person name="Eisen J.A."/>
        </authorList>
    </citation>
    <scope>NUCLEOTIDE SEQUENCE [LARGE SCALE GENOMIC DNA]</scope>
    <source>
        <strain evidence="1 2">DSM 2279</strain>
    </source>
</reference>
<organism evidence="1 2">
    <name type="scientific">Methanoplanus limicola DSM 2279</name>
    <dbReference type="NCBI Taxonomy" id="937775"/>
    <lineage>
        <taxon>Archaea</taxon>
        <taxon>Methanobacteriati</taxon>
        <taxon>Methanobacteriota</taxon>
        <taxon>Stenosarchaea group</taxon>
        <taxon>Methanomicrobia</taxon>
        <taxon>Methanomicrobiales</taxon>
        <taxon>Methanomicrobiaceae</taxon>
        <taxon>Methanoplanus</taxon>
    </lineage>
</organism>
<dbReference type="AlphaFoldDB" id="H1YZP3"/>
<dbReference type="Proteomes" id="UP000005741">
    <property type="component" value="Chromosome"/>
</dbReference>